<proteinExistence type="predicted"/>
<feature type="compositionally biased region" description="Acidic residues" evidence="1">
    <location>
        <begin position="214"/>
        <end position="253"/>
    </location>
</feature>
<evidence type="ECO:0000313" key="2">
    <source>
        <dbReference type="EMBL" id="CAE6105677.1"/>
    </source>
</evidence>
<gene>
    <name evidence="2" type="ORF">AARE701A_LOCUS15448</name>
</gene>
<feature type="region of interest" description="Disordered" evidence="1">
    <location>
        <begin position="1"/>
        <end position="46"/>
    </location>
</feature>
<dbReference type="Proteomes" id="UP000682877">
    <property type="component" value="Chromosome 6"/>
</dbReference>
<evidence type="ECO:0000256" key="1">
    <source>
        <dbReference type="SAM" id="MobiDB-lite"/>
    </source>
</evidence>
<feature type="compositionally biased region" description="Polar residues" evidence="1">
    <location>
        <begin position="1"/>
        <end position="15"/>
    </location>
</feature>
<dbReference type="AlphaFoldDB" id="A0A8S2AHU6"/>
<feature type="region of interest" description="Disordered" evidence="1">
    <location>
        <begin position="277"/>
        <end position="296"/>
    </location>
</feature>
<feature type="compositionally biased region" description="Acidic residues" evidence="1">
    <location>
        <begin position="26"/>
        <end position="46"/>
    </location>
</feature>
<dbReference type="PANTHER" id="PTHR31228:SF40">
    <property type="entry name" value="CYSTATIN_MONELLIN SUPERFAMILY PROTEIN"/>
    <property type="match status" value="1"/>
</dbReference>
<organism evidence="2 3">
    <name type="scientific">Arabidopsis arenosa</name>
    <name type="common">Sand rock-cress</name>
    <name type="synonym">Cardaminopsis arenosa</name>
    <dbReference type="NCBI Taxonomy" id="38785"/>
    <lineage>
        <taxon>Eukaryota</taxon>
        <taxon>Viridiplantae</taxon>
        <taxon>Streptophyta</taxon>
        <taxon>Embryophyta</taxon>
        <taxon>Tracheophyta</taxon>
        <taxon>Spermatophyta</taxon>
        <taxon>Magnoliopsida</taxon>
        <taxon>eudicotyledons</taxon>
        <taxon>Gunneridae</taxon>
        <taxon>Pentapetalae</taxon>
        <taxon>rosids</taxon>
        <taxon>malvids</taxon>
        <taxon>Brassicales</taxon>
        <taxon>Brassicaceae</taxon>
        <taxon>Camelineae</taxon>
        <taxon>Arabidopsis</taxon>
    </lineage>
</organism>
<evidence type="ECO:0008006" key="4">
    <source>
        <dbReference type="Google" id="ProtNLM"/>
    </source>
</evidence>
<sequence length="426" mass="48890">MTSANNELIGSTMGTSAKEEVVSKVDEEDEESSSDSDMDDGSDSEWAEYNMLPETEPEWDVDSFDGHEFKINPRVRKMYGSNQQLYDEYYNERLEAFHSKGFLPDHLNGIYNLHIDGQGNHRDLAANLANVCVQKFNETKVTTLEFVSVVRVTVSGAATWKLYITFMAREFRDGPLVEYQAKGFFAFPIMNSQSVAEEESASPLTKKIKVKEEDKEDDGDYDSDDIIEEEDKEDDGDDDSDDVKEEDREDDASDNGYTVWRGMRFKYVPEKEPEWDVDSYDGREYESDPEDRKHFTSEEQYNEYRLDKLELLESKGFIPDYANGIYPFGDLEASAGENRTNRDELTHLASLCFKKLNEYKGKCVELVSIERATVSGGARWKIYITCMAREYENGPLVEYQAKVMRYAGNYEPPFPILCRPSPKPSI</sequence>
<name>A0A8S2AHU6_ARAAE</name>
<reference evidence="2" key="1">
    <citation type="submission" date="2021-01" db="EMBL/GenBank/DDBJ databases">
        <authorList>
            <person name="Bezrukov I."/>
        </authorList>
    </citation>
    <scope>NUCLEOTIDE SEQUENCE</scope>
</reference>
<protein>
    <recommendedName>
        <fullName evidence="4">Cystatin domain-containing protein</fullName>
    </recommendedName>
</protein>
<accession>A0A8S2AHU6</accession>
<keyword evidence="3" id="KW-1185">Reference proteome</keyword>
<dbReference type="NCBIfam" id="TIGR01638">
    <property type="entry name" value="Atha_cystat_rel"/>
    <property type="match status" value="2"/>
</dbReference>
<feature type="region of interest" description="Disordered" evidence="1">
    <location>
        <begin position="196"/>
        <end position="255"/>
    </location>
</feature>
<dbReference type="InterPro" id="IPR006525">
    <property type="entry name" value="Cystatin-related_pln"/>
</dbReference>
<dbReference type="PANTHER" id="PTHR31228">
    <property type="entry name" value="CYSTATIN/MONELLIN SUPERFAMILY PROTEIN"/>
    <property type="match status" value="1"/>
</dbReference>
<evidence type="ECO:0000313" key="3">
    <source>
        <dbReference type="Proteomes" id="UP000682877"/>
    </source>
</evidence>
<dbReference type="EMBL" id="LR999456">
    <property type="protein sequence ID" value="CAE6105677.1"/>
    <property type="molecule type" value="Genomic_DNA"/>
</dbReference>